<gene>
    <name evidence="3" type="ORF">DMC30DRAFT_358865</name>
</gene>
<evidence type="ECO:0000313" key="3">
    <source>
        <dbReference type="EMBL" id="TNY24164.1"/>
    </source>
</evidence>
<dbReference type="Proteomes" id="UP000311382">
    <property type="component" value="Unassembled WGS sequence"/>
</dbReference>
<dbReference type="EMBL" id="SOZI01000004">
    <property type="protein sequence ID" value="TNY24164.1"/>
    <property type="molecule type" value="Genomic_DNA"/>
</dbReference>
<evidence type="ECO:0000259" key="2">
    <source>
        <dbReference type="PROSITE" id="PS50097"/>
    </source>
</evidence>
<dbReference type="SUPFAM" id="SSF49599">
    <property type="entry name" value="TRAF domain-like"/>
    <property type="match status" value="1"/>
</dbReference>
<feature type="compositionally biased region" description="Acidic residues" evidence="1">
    <location>
        <begin position="391"/>
        <end position="405"/>
    </location>
</feature>
<feature type="compositionally biased region" description="Low complexity" evidence="1">
    <location>
        <begin position="296"/>
        <end position="311"/>
    </location>
</feature>
<keyword evidence="4" id="KW-1185">Reference proteome</keyword>
<feature type="compositionally biased region" description="Acidic residues" evidence="1">
    <location>
        <begin position="322"/>
        <end position="364"/>
    </location>
</feature>
<dbReference type="InterPro" id="IPR011333">
    <property type="entry name" value="SKP1/BTB/POZ_sf"/>
</dbReference>
<proteinExistence type="predicted"/>
<feature type="region of interest" description="Disordered" evidence="1">
    <location>
        <begin position="633"/>
        <end position="670"/>
    </location>
</feature>
<feature type="region of interest" description="Disordered" evidence="1">
    <location>
        <begin position="114"/>
        <end position="135"/>
    </location>
</feature>
<dbReference type="AlphaFoldDB" id="A0A5C5G707"/>
<dbReference type="PROSITE" id="PS50097">
    <property type="entry name" value="BTB"/>
    <property type="match status" value="1"/>
</dbReference>
<dbReference type="Gene3D" id="2.60.210.10">
    <property type="entry name" value="Apoptosis, Tumor Necrosis Factor Receptor Associated Protein 2, Chain A"/>
    <property type="match status" value="1"/>
</dbReference>
<sequence>MATPASASRAPAAPSLDTSDFLETRSVQLEWKVTNLRQLFDQTKGDSKSKCIKSALFDQSRWQIFLYPVRPSRCTSPTPHTETCTMRQNSGNDQYLSVYLSCEPTIAEKERALAEQPNQAANDGGHGQHNGKEKERIPWRRDGKFLFTFEVRSVDRRVTFKQLESEKPHTFWYRERNWGYASFWRRSEAFYNNPTTRAADAFLIVCTIVAAPTLPTSPPLPHLLVPKTLIHAYASLFDDPDYSDVVFRIRPERTSGTTARVREKRLYAAKKVLAGRSEYFDIMFSSAFSEATLTRPITSRRNSRPTPTTNSAAHPLGREQSDVEDSDDDELDESDGEGCDEDDDSGVDESDDEDAYDDIDDEGGTFEVGDARALAASVAPPTTPDSSAQDVDAEEDDDDEEEEEEQGRPSTPRGSASRFVDAPTSAPASPARPVRVEQKKSERKAARRARGDDRPSYTTFRALLNFLYTDSISFSPLASTYYVAKDQAAAHGLPFPYTSRRAYLAAQAPSLAVDVPGALGAGVKSAAVGPASAKAIYRLADKMGLAELKERAHDHIVSSLTAQNIVYEVFGSFSSRFDEIRRVEVAFLLDKWNEVRAGPQMRKVFEYLRSPSRFPGFEDVWLELVQNLEVRPPPATLSPAGGTGTDTAQGGGAAGAVRGGQAAGEEGEGR</sequence>
<feature type="compositionally biased region" description="Basic and acidic residues" evidence="1">
    <location>
        <begin position="434"/>
        <end position="453"/>
    </location>
</feature>
<feature type="compositionally biased region" description="Gly residues" evidence="1">
    <location>
        <begin position="641"/>
        <end position="662"/>
    </location>
</feature>
<dbReference type="Gene3D" id="3.30.710.10">
    <property type="entry name" value="Potassium Channel Kv1.1, Chain A"/>
    <property type="match status" value="2"/>
</dbReference>
<dbReference type="SUPFAM" id="SSF54695">
    <property type="entry name" value="POZ domain"/>
    <property type="match status" value="1"/>
</dbReference>
<evidence type="ECO:0000256" key="1">
    <source>
        <dbReference type="SAM" id="MobiDB-lite"/>
    </source>
</evidence>
<feature type="domain" description="BTB" evidence="2">
    <location>
        <begin position="243"/>
        <end position="290"/>
    </location>
</feature>
<feature type="compositionally biased region" description="Low complexity" evidence="1">
    <location>
        <begin position="422"/>
        <end position="433"/>
    </location>
</feature>
<accession>A0A5C5G707</accession>
<dbReference type="InterPro" id="IPR008974">
    <property type="entry name" value="TRAF-like"/>
</dbReference>
<dbReference type="OrthoDB" id="6359816at2759"/>
<feature type="region of interest" description="Disordered" evidence="1">
    <location>
        <begin position="296"/>
        <end position="453"/>
    </location>
</feature>
<dbReference type="STRING" id="5288.A0A5C5G707"/>
<organism evidence="3 4">
    <name type="scientific">Rhodotorula diobovata</name>
    <dbReference type="NCBI Taxonomy" id="5288"/>
    <lineage>
        <taxon>Eukaryota</taxon>
        <taxon>Fungi</taxon>
        <taxon>Dikarya</taxon>
        <taxon>Basidiomycota</taxon>
        <taxon>Pucciniomycotina</taxon>
        <taxon>Microbotryomycetes</taxon>
        <taxon>Sporidiobolales</taxon>
        <taxon>Sporidiobolaceae</taxon>
        <taxon>Rhodotorula</taxon>
    </lineage>
</organism>
<reference evidence="3 4" key="1">
    <citation type="submission" date="2019-03" db="EMBL/GenBank/DDBJ databases">
        <title>Rhodosporidium diobovatum UCD-FST 08-225 genome sequencing, assembly, and annotation.</title>
        <authorList>
            <person name="Fakankun I.U."/>
            <person name="Fristensky B."/>
            <person name="Levin D.B."/>
        </authorList>
    </citation>
    <scope>NUCLEOTIDE SEQUENCE [LARGE SCALE GENOMIC DNA]</scope>
    <source>
        <strain evidence="3 4">UCD-FST 08-225</strain>
    </source>
</reference>
<name>A0A5C5G707_9BASI</name>
<dbReference type="PANTHER" id="PTHR24413">
    <property type="entry name" value="SPECKLE-TYPE POZ PROTEIN"/>
    <property type="match status" value="1"/>
</dbReference>
<dbReference type="InterPro" id="IPR000210">
    <property type="entry name" value="BTB/POZ_dom"/>
</dbReference>
<comment type="caution">
    <text evidence="3">The sequence shown here is derived from an EMBL/GenBank/DDBJ whole genome shotgun (WGS) entry which is preliminary data.</text>
</comment>
<evidence type="ECO:0000313" key="4">
    <source>
        <dbReference type="Proteomes" id="UP000311382"/>
    </source>
</evidence>
<protein>
    <recommendedName>
        <fullName evidence="2">BTB domain-containing protein</fullName>
    </recommendedName>
</protein>